<protein>
    <recommendedName>
        <fullName evidence="3">Sigma-70 family RNA polymerase sigma factor</fullName>
    </recommendedName>
</protein>
<comment type="caution">
    <text evidence="1">The sequence shown here is derived from an EMBL/GenBank/DDBJ whole genome shotgun (WGS) entry which is preliminary data.</text>
</comment>
<name>A0ABW9MW80_9FIRM</name>
<organism evidence="1 2">
    <name type="scientific">Anaerococcus cruorum</name>
    <dbReference type="NCBI Taxonomy" id="3115617"/>
    <lineage>
        <taxon>Bacteria</taxon>
        <taxon>Bacillati</taxon>
        <taxon>Bacillota</taxon>
        <taxon>Tissierellia</taxon>
        <taxon>Tissierellales</taxon>
        <taxon>Peptoniphilaceae</taxon>
        <taxon>Anaerococcus</taxon>
    </lineage>
</organism>
<proteinExistence type="predicted"/>
<dbReference type="InterPro" id="IPR013324">
    <property type="entry name" value="RNA_pol_sigma_r3/r4-like"/>
</dbReference>
<evidence type="ECO:0008006" key="3">
    <source>
        <dbReference type="Google" id="ProtNLM"/>
    </source>
</evidence>
<gene>
    <name evidence="1" type="ORF">ACCQ40_04810</name>
</gene>
<evidence type="ECO:0000313" key="2">
    <source>
        <dbReference type="Proteomes" id="UP001638015"/>
    </source>
</evidence>
<accession>A0ABW9MW80</accession>
<sequence length="163" mass="19228">MNRYKYQRDKNKKWERLTTIKARLKNYKNDLIIADEIMQDIKILKDGIIDLSSGLGNTELIQGGGTSKEDRYYNAFDDIFELEKELKRINLDNRALINAMNELPDDEDRDIIKHLWILDDETMRSIGQKYNLSKSGVQRKSDRALLELHEKLYIRVPNDLDPK</sequence>
<evidence type="ECO:0000313" key="1">
    <source>
        <dbReference type="EMBL" id="MFO3716107.1"/>
    </source>
</evidence>
<dbReference type="EMBL" id="JBGMEH010000006">
    <property type="protein sequence ID" value="MFO3716107.1"/>
    <property type="molecule type" value="Genomic_DNA"/>
</dbReference>
<dbReference type="Proteomes" id="UP001638015">
    <property type="component" value="Unassembled WGS sequence"/>
</dbReference>
<dbReference type="SUPFAM" id="SSF88659">
    <property type="entry name" value="Sigma3 and sigma4 domains of RNA polymerase sigma factors"/>
    <property type="match status" value="1"/>
</dbReference>
<dbReference type="Gene3D" id="1.20.140.160">
    <property type="match status" value="1"/>
</dbReference>
<dbReference type="RefSeq" id="WP_410032841.1">
    <property type="nucleotide sequence ID" value="NZ_JBGMEH010000006.1"/>
</dbReference>
<reference evidence="1 2" key="1">
    <citation type="journal article" date="2025" name="Anaerobe">
        <title>Description of Anaerococcus kampingiae sp. nov., Anaerococcus groningensis sp. nov., Anaerococcus martiniensis sp. nov., and Anaerococcus cruorum sp. nov., isolated from human clinical specimens.</title>
        <authorList>
            <person name="Boiten K.E."/>
            <person name="Meijer J."/>
            <person name="van Wezel E.M."/>
            <person name="Veloo A.C.M."/>
        </authorList>
    </citation>
    <scope>NUCLEOTIDE SEQUENCE [LARGE SCALE GENOMIC DNA]</scope>
    <source>
        <strain evidence="1 2">ENR1039</strain>
    </source>
</reference>
<keyword evidence="2" id="KW-1185">Reference proteome</keyword>